<dbReference type="AlphaFoldDB" id="A0A068T1G3"/>
<dbReference type="Pfam" id="PF00557">
    <property type="entry name" value="Peptidase_M24"/>
    <property type="match status" value="1"/>
</dbReference>
<dbReference type="InterPro" id="IPR000587">
    <property type="entry name" value="Creatinase_N"/>
</dbReference>
<geneLocation type="plasmid" evidence="4">
    <name>II</name>
</geneLocation>
<protein>
    <submittedName>
        <fullName evidence="3">Xaa-Pro dipeptidase</fullName>
    </submittedName>
</protein>
<dbReference type="PATRIC" id="fig|1028800.3.peg.5280"/>
<dbReference type="Gene3D" id="3.90.230.10">
    <property type="entry name" value="Creatinase/methionine aminopeptidase superfamily"/>
    <property type="match status" value="1"/>
</dbReference>
<organism evidence="3 4">
    <name type="scientific">Neorhizobium galegae bv. orientalis str. HAMBI 540</name>
    <dbReference type="NCBI Taxonomy" id="1028800"/>
    <lineage>
        <taxon>Bacteria</taxon>
        <taxon>Pseudomonadati</taxon>
        <taxon>Pseudomonadota</taxon>
        <taxon>Alphaproteobacteria</taxon>
        <taxon>Hyphomicrobiales</taxon>
        <taxon>Rhizobiaceae</taxon>
        <taxon>Rhizobium/Agrobacterium group</taxon>
        <taxon>Neorhizobium</taxon>
    </lineage>
</organism>
<dbReference type="GeneID" id="24260828"/>
<dbReference type="SUPFAM" id="SSF53092">
    <property type="entry name" value="Creatinase/prolidase N-terminal domain"/>
    <property type="match status" value="1"/>
</dbReference>
<dbReference type="PANTHER" id="PTHR46112:SF2">
    <property type="entry name" value="XAA-PRO AMINOPEPTIDASE P-RELATED"/>
    <property type="match status" value="1"/>
</dbReference>
<dbReference type="InterPro" id="IPR029149">
    <property type="entry name" value="Creatin/AminoP/Spt16_N"/>
</dbReference>
<keyword evidence="3" id="KW-0614">Plasmid</keyword>
<evidence type="ECO:0000313" key="3">
    <source>
        <dbReference type="EMBL" id="CDN51335.1"/>
    </source>
</evidence>
<sequence length="390" mass="42789">MGFSQRLASDFFERLHRDIRARMEEKGVGLLILDAADDVLYTTGFSFRPNERPVALALTATAAILLIPELEREHAERQDMAAETLVYFEFPGVDRAFSLLARSIGEITGDIAHSSGLSVGRAAELAGLFPNNRVMPTDIVARMRQVKYPEELRLHREAARISDAMVQSGVDLVTEAFRAGKPLPSEIALEAHVVRHALDIMENEHEDIMNVPTLAGGLVYGGPNSAYPHGIISHRRIQPGESFILSLGCRVGGRSAESERTFVLGEPSKEHRKYYAIAQEAQRLGTTGLVAGRTCASADISALTYIREQGMTPYLKHRVGHGMGVAFHEPPWIEAGDQTILQEGMICSSEPALYVPEVGGFRLADTVLVTGQGPDSLTKFPRRFEEIVLS</sequence>
<evidence type="ECO:0000259" key="1">
    <source>
        <dbReference type="Pfam" id="PF00557"/>
    </source>
</evidence>
<dbReference type="PANTHER" id="PTHR46112">
    <property type="entry name" value="AMINOPEPTIDASE"/>
    <property type="match status" value="1"/>
</dbReference>
<dbReference type="HOGENOM" id="CLU_017266_4_1_5"/>
<dbReference type="KEGG" id="ngg:RG540_PA06590"/>
<proteinExistence type="predicted"/>
<dbReference type="InterPro" id="IPR050659">
    <property type="entry name" value="Peptidase_M24B"/>
</dbReference>
<accession>A0A068T1G3</accession>
<dbReference type="EMBL" id="HG938354">
    <property type="protein sequence ID" value="CDN51335.1"/>
    <property type="molecule type" value="Genomic_DNA"/>
</dbReference>
<dbReference type="InterPro" id="IPR036005">
    <property type="entry name" value="Creatinase/aminopeptidase-like"/>
</dbReference>
<evidence type="ECO:0000313" key="4">
    <source>
        <dbReference type="Proteomes" id="UP000028181"/>
    </source>
</evidence>
<keyword evidence="4" id="KW-1185">Reference proteome</keyword>
<name>A0A068T1G3_NEOGA</name>
<dbReference type="InterPro" id="IPR000994">
    <property type="entry name" value="Pept_M24"/>
</dbReference>
<dbReference type="Gene3D" id="3.40.350.10">
    <property type="entry name" value="Creatinase/prolidase N-terminal domain"/>
    <property type="match status" value="1"/>
</dbReference>
<dbReference type="Proteomes" id="UP000028181">
    <property type="component" value="Plasmid pHAMBI540a"/>
</dbReference>
<dbReference type="Pfam" id="PF01321">
    <property type="entry name" value="Creatinase_N"/>
    <property type="match status" value="1"/>
</dbReference>
<feature type="domain" description="Creatinase N-terminal" evidence="2">
    <location>
        <begin position="19"/>
        <end position="146"/>
    </location>
</feature>
<gene>
    <name evidence="3" type="ORF">RG540_PA06590</name>
</gene>
<dbReference type="eggNOG" id="COG0006">
    <property type="taxonomic scope" value="Bacteria"/>
</dbReference>
<feature type="domain" description="Peptidase M24" evidence="1">
    <location>
        <begin position="154"/>
        <end position="370"/>
    </location>
</feature>
<evidence type="ECO:0000259" key="2">
    <source>
        <dbReference type="Pfam" id="PF01321"/>
    </source>
</evidence>
<dbReference type="SUPFAM" id="SSF55920">
    <property type="entry name" value="Creatinase/aminopeptidase"/>
    <property type="match status" value="1"/>
</dbReference>
<dbReference type="RefSeq" id="WP_041364768.1">
    <property type="nucleotide sequence ID" value="NZ_HG938354.1"/>
</dbReference>
<dbReference type="OrthoDB" id="9806388at2"/>
<reference evidence="4" key="1">
    <citation type="journal article" date="2014" name="BMC Genomics">
        <title>Genome sequencing of two Neorhizobium galegae strains reveals a noeT gene responsible for the unusual acetylation of the nodulation factors.</title>
        <authorList>
            <person name="Osterman J."/>
            <person name="Marsh J."/>
            <person name="Laine P.K."/>
            <person name="Zeng Z."/>
            <person name="Alatalo E."/>
            <person name="Sullivan J.T."/>
            <person name="Young J.P."/>
            <person name="Thomas-Oates J."/>
            <person name="Paulin L."/>
            <person name="Lindstrom K."/>
        </authorList>
    </citation>
    <scope>NUCLEOTIDE SEQUENCE [LARGE SCALE GENOMIC DNA]</scope>
    <source>
        <strain evidence="4">HAMBI 540</strain>
    </source>
</reference>